<sequence>HGILTNSHFNHNNQQQQCLLALQQWLLHRTPEQLTEDIIVGVACSQDELGTSDYAQILLTTNNSTNEYLIPPLPNLLFMRDGFSIIDNHVFIWRMSKPARQNEPLLLHIIFQYHPHLSNCGLEIIEWQKNIDENDNEIPTIEGGDVAYLGDGILLIGCSERTNQTGIEALTRTGFFHQVIVIMIPPERC</sequence>
<name>A0A820NFQ4_9BILA</name>
<dbReference type="EMBL" id="CAJOAY010026299">
    <property type="protein sequence ID" value="CAF4389758.1"/>
    <property type="molecule type" value="Genomic_DNA"/>
</dbReference>
<feature type="non-terminal residue" evidence="2">
    <location>
        <position position="189"/>
    </location>
</feature>
<feature type="non-terminal residue" evidence="2">
    <location>
        <position position="1"/>
    </location>
</feature>
<dbReference type="PANTHER" id="PTHR47271:SF2">
    <property type="entry name" value="ARGININE DEIMINASE"/>
    <property type="match status" value="1"/>
</dbReference>
<organism evidence="2 3">
    <name type="scientific">Adineta steineri</name>
    <dbReference type="NCBI Taxonomy" id="433720"/>
    <lineage>
        <taxon>Eukaryota</taxon>
        <taxon>Metazoa</taxon>
        <taxon>Spiralia</taxon>
        <taxon>Gnathifera</taxon>
        <taxon>Rotifera</taxon>
        <taxon>Eurotatoria</taxon>
        <taxon>Bdelloidea</taxon>
        <taxon>Adinetida</taxon>
        <taxon>Adinetidae</taxon>
        <taxon>Adineta</taxon>
    </lineage>
</organism>
<dbReference type="SUPFAM" id="SSF55909">
    <property type="entry name" value="Pentein"/>
    <property type="match status" value="1"/>
</dbReference>
<accession>A0A820NFQ4</accession>
<evidence type="ECO:0000256" key="1">
    <source>
        <dbReference type="ARBA" id="ARBA00022801"/>
    </source>
</evidence>
<dbReference type="GO" id="GO:0016990">
    <property type="term" value="F:arginine deiminase activity"/>
    <property type="evidence" value="ECO:0007669"/>
    <property type="project" value="InterPro"/>
</dbReference>
<protein>
    <submittedName>
        <fullName evidence="2">Uncharacterized protein</fullName>
    </submittedName>
</protein>
<proteinExistence type="predicted"/>
<evidence type="ECO:0000313" key="2">
    <source>
        <dbReference type="EMBL" id="CAF4389758.1"/>
    </source>
</evidence>
<dbReference type="Proteomes" id="UP000663881">
    <property type="component" value="Unassembled WGS sequence"/>
</dbReference>
<evidence type="ECO:0000313" key="3">
    <source>
        <dbReference type="Proteomes" id="UP000663881"/>
    </source>
</evidence>
<dbReference type="InterPro" id="IPR003876">
    <property type="entry name" value="Arg_deiminase"/>
</dbReference>
<reference evidence="2" key="1">
    <citation type="submission" date="2021-02" db="EMBL/GenBank/DDBJ databases">
        <authorList>
            <person name="Nowell W R."/>
        </authorList>
    </citation>
    <scope>NUCLEOTIDE SEQUENCE</scope>
</reference>
<keyword evidence="1" id="KW-0378">Hydrolase</keyword>
<dbReference type="Pfam" id="PF02274">
    <property type="entry name" value="ADI"/>
    <property type="match status" value="1"/>
</dbReference>
<dbReference type="AlphaFoldDB" id="A0A820NFQ4"/>
<dbReference type="GO" id="GO:0019546">
    <property type="term" value="P:L-arginine deiminase pathway"/>
    <property type="evidence" value="ECO:0007669"/>
    <property type="project" value="TreeGrafter"/>
</dbReference>
<dbReference type="PANTHER" id="PTHR47271">
    <property type="entry name" value="ARGININE DEIMINASE"/>
    <property type="match status" value="1"/>
</dbReference>
<dbReference type="PRINTS" id="PR01466">
    <property type="entry name" value="ARGDEIMINASE"/>
</dbReference>
<dbReference type="Gene3D" id="3.75.10.10">
    <property type="entry name" value="L-arginine/glycine Amidinotransferase, Chain A"/>
    <property type="match status" value="1"/>
</dbReference>
<gene>
    <name evidence="2" type="ORF">OKA104_LOCUS50808</name>
</gene>
<comment type="caution">
    <text evidence="2">The sequence shown here is derived from an EMBL/GenBank/DDBJ whole genome shotgun (WGS) entry which is preliminary data.</text>
</comment>